<dbReference type="Proteomes" id="UP000074310">
    <property type="component" value="Unassembled WGS sequence"/>
</dbReference>
<protein>
    <submittedName>
        <fullName evidence="2">Serine/threonine protein phosphatase</fullName>
    </submittedName>
</protein>
<dbReference type="SUPFAM" id="SSF56300">
    <property type="entry name" value="Metallo-dependent phosphatases"/>
    <property type="match status" value="1"/>
</dbReference>
<dbReference type="CDD" id="cd00144">
    <property type="entry name" value="MPP_PPP_family"/>
    <property type="match status" value="1"/>
</dbReference>
<feature type="domain" description="Calcineurin-like phosphoesterase" evidence="1">
    <location>
        <begin position="24"/>
        <end position="213"/>
    </location>
</feature>
<dbReference type="Pfam" id="PF00149">
    <property type="entry name" value="Metallophos"/>
    <property type="match status" value="1"/>
</dbReference>
<dbReference type="PRINTS" id="PR00114">
    <property type="entry name" value="STPHPHTASE"/>
</dbReference>
<sequence>MLRKLLRSTRAPSPALSAVENGVRIYAIGDIHGCRAELDRLLLMIDADDAQRAPADTRLIFLGDLVDRGPDSAGVIDRLITLSQQRRNVRFLKGNHEELFLHALDGAKDALRMFCRVGGKETILSYGMARDEYDALGYPELAARLLTLVPAAHRAFLAGFEDLIVSGDYAFVHAGIRPDVPLDAQRGSDLRWIREPFLDHRGSHPKMIVHGHTITAEVDRRPNRIGVDTGAYASGRLTALALEGSESWILNT</sequence>
<dbReference type="InterPro" id="IPR050126">
    <property type="entry name" value="Ap4A_hydrolase"/>
</dbReference>
<proteinExistence type="predicted"/>
<dbReference type="GO" id="GO:0005737">
    <property type="term" value="C:cytoplasm"/>
    <property type="evidence" value="ECO:0007669"/>
    <property type="project" value="TreeGrafter"/>
</dbReference>
<organism evidence="2 3">
    <name type="scientific">Sphingomonas endophytica</name>
    <dbReference type="NCBI Taxonomy" id="869719"/>
    <lineage>
        <taxon>Bacteria</taxon>
        <taxon>Pseudomonadati</taxon>
        <taxon>Pseudomonadota</taxon>
        <taxon>Alphaproteobacteria</taxon>
        <taxon>Sphingomonadales</taxon>
        <taxon>Sphingomonadaceae</taxon>
        <taxon>Sphingomonas</taxon>
    </lineage>
</organism>
<dbReference type="GO" id="GO:0008803">
    <property type="term" value="F:bis(5'-nucleosyl)-tetraphosphatase (symmetrical) activity"/>
    <property type="evidence" value="ECO:0007669"/>
    <property type="project" value="TreeGrafter"/>
</dbReference>
<evidence type="ECO:0000313" key="3">
    <source>
        <dbReference type="Proteomes" id="UP000074310"/>
    </source>
</evidence>
<dbReference type="GO" id="GO:0110154">
    <property type="term" value="P:RNA decapping"/>
    <property type="evidence" value="ECO:0007669"/>
    <property type="project" value="TreeGrafter"/>
</dbReference>
<evidence type="ECO:0000313" key="2">
    <source>
        <dbReference type="EMBL" id="KTT76692.1"/>
    </source>
</evidence>
<dbReference type="PANTHER" id="PTHR42850:SF4">
    <property type="entry name" value="ZINC-DEPENDENT ENDOPOLYPHOSPHATASE"/>
    <property type="match status" value="1"/>
</dbReference>
<dbReference type="RefSeq" id="WP_058753973.1">
    <property type="nucleotide sequence ID" value="NZ_LDTB01000001.1"/>
</dbReference>
<dbReference type="AlphaFoldDB" id="A0A147IA35"/>
<dbReference type="EMBL" id="LDTB01000001">
    <property type="protein sequence ID" value="KTT76692.1"/>
    <property type="molecule type" value="Genomic_DNA"/>
</dbReference>
<keyword evidence="3" id="KW-1185">Reference proteome</keyword>
<dbReference type="GO" id="GO:0016791">
    <property type="term" value="F:phosphatase activity"/>
    <property type="evidence" value="ECO:0007669"/>
    <property type="project" value="TreeGrafter"/>
</dbReference>
<dbReference type="PATRIC" id="fig|869719.3.peg.58"/>
<dbReference type="Gene3D" id="3.60.21.10">
    <property type="match status" value="1"/>
</dbReference>
<evidence type="ECO:0000259" key="1">
    <source>
        <dbReference type="Pfam" id="PF00149"/>
    </source>
</evidence>
<accession>A0A147IA35</accession>
<comment type="caution">
    <text evidence="2">The sequence shown here is derived from an EMBL/GenBank/DDBJ whole genome shotgun (WGS) entry which is preliminary data.</text>
</comment>
<dbReference type="PANTHER" id="PTHR42850">
    <property type="entry name" value="METALLOPHOSPHOESTERASE"/>
    <property type="match status" value="1"/>
</dbReference>
<dbReference type="InterPro" id="IPR029052">
    <property type="entry name" value="Metallo-depent_PP-like"/>
</dbReference>
<gene>
    <name evidence="2" type="ORF">NS334_00280</name>
</gene>
<reference evidence="2 3" key="1">
    <citation type="journal article" date="2016" name="Front. Microbiol.">
        <title>Genomic Resource of Rice Seed Associated Bacteria.</title>
        <authorList>
            <person name="Midha S."/>
            <person name="Bansal K."/>
            <person name="Sharma S."/>
            <person name="Kumar N."/>
            <person name="Patil P.P."/>
            <person name="Chaudhry V."/>
            <person name="Patil P.B."/>
        </authorList>
    </citation>
    <scope>NUCLEOTIDE SEQUENCE [LARGE SCALE GENOMIC DNA]</scope>
    <source>
        <strain evidence="2 3">NS334</strain>
    </source>
</reference>
<dbReference type="InterPro" id="IPR006186">
    <property type="entry name" value="Ser/Thr-sp_prot-phosphatase"/>
</dbReference>
<dbReference type="InterPro" id="IPR004843">
    <property type="entry name" value="Calcineurin-like_PHP"/>
</dbReference>
<dbReference type="OrthoDB" id="9807890at2"/>
<name>A0A147IA35_9SPHN</name>